<gene>
    <name evidence="2" type="ORF">ENS64_09905</name>
</gene>
<proteinExistence type="predicted"/>
<feature type="compositionally biased region" description="Low complexity" evidence="1">
    <location>
        <begin position="112"/>
        <end position="121"/>
    </location>
</feature>
<name>A0A7C4LMW3_9PLAN</name>
<feature type="compositionally biased region" description="Low complexity" evidence="1">
    <location>
        <begin position="49"/>
        <end position="69"/>
    </location>
</feature>
<organism evidence="2">
    <name type="scientific">Schlesneria paludicola</name>
    <dbReference type="NCBI Taxonomy" id="360056"/>
    <lineage>
        <taxon>Bacteria</taxon>
        <taxon>Pseudomonadati</taxon>
        <taxon>Planctomycetota</taxon>
        <taxon>Planctomycetia</taxon>
        <taxon>Planctomycetales</taxon>
        <taxon>Planctomycetaceae</taxon>
        <taxon>Schlesneria</taxon>
    </lineage>
</organism>
<protein>
    <submittedName>
        <fullName evidence="2">Uncharacterized protein</fullName>
    </submittedName>
</protein>
<dbReference type="AlphaFoldDB" id="A0A7C4LMW3"/>
<comment type="caution">
    <text evidence="2">The sequence shown here is derived from an EMBL/GenBank/DDBJ whole genome shotgun (WGS) entry which is preliminary data.</text>
</comment>
<sequence>MTAPIRELGLSLKQRRTIRLRRGRCRPGWGVCLLVAGPLSSLLGAAEPADAARPKQAPSAAPASSTPDAQARRIIEQMQAAHEKLSRKDAGPETQAIQKEVLAALDELLKAPPQQNPQSSPQGGGGSAAGGAGQAGSRSRSDPDPAPPDQQPQQTVSESSGKANGAVERNRQNAEDAIERTGTAPTVDQTALRRRRLEVDVWGHLPEKLREQLLSTYGEKVVPQYEDLVRRFYEALSEPSPADPLAPRRR</sequence>
<reference evidence="2" key="1">
    <citation type="journal article" date="2020" name="mSystems">
        <title>Genome- and Community-Level Interaction Insights into Carbon Utilization and Element Cycling Functions of Hydrothermarchaeota in Hydrothermal Sediment.</title>
        <authorList>
            <person name="Zhou Z."/>
            <person name="Liu Y."/>
            <person name="Xu W."/>
            <person name="Pan J."/>
            <person name="Luo Z.H."/>
            <person name="Li M."/>
        </authorList>
    </citation>
    <scope>NUCLEOTIDE SEQUENCE [LARGE SCALE GENOMIC DNA]</scope>
    <source>
        <strain evidence="2">SpSt-508</strain>
    </source>
</reference>
<accession>A0A7C4LMW3</accession>
<feature type="region of interest" description="Disordered" evidence="1">
    <location>
        <begin position="47"/>
        <end position="70"/>
    </location>
</feature>
<feature type="region of interest" description="Disordered" evidence="1">
    <location>
        <begin position="112"/>
        <end position="189"/>
    </location>
</feature>
<dbReference type="EMBL" id="DSVQ01000012">
    <property type="protein sequence ID" value="HGT39559.1"/>
    <property type="molecule type" value="Genomic_DNA"/>
</dbReference>
<evidence type="ECO:0000256" key="1">
    <source>
        <dbReference type="SAM" id="MobiDB-lite"/>
    </source>
</evidence>
<feature type="compositionally biased region" description="Gly residues" evidence="1">
    <location>
        <begin position="122"/>
        <end position="134"/>
    </location>
</feature>
<evidence type="ECO:0000313" key="2">
    <source>
        <dbReference type="EMBL" id="HGT39559.1"/>
    </source>
</evidence>
<feature type="compositionally biased region" description="Basic and acidic residues" evidence="1">
    <location>
        <begin position="168"/>
        <end position="179"/>
    </location>
</feature>